<evidence type="ECO:0000313" key="9">
    <source>
        <dbReference type="Proteomes" id="UP001630127"/>
    </source>
</evidence>
<sequence length="159" mass="17679">MVPGGCMVLSFLGRTSADPSTGECCYQWELLAEALTGMVSEGRVEEEKINSFNALYYAPSVEEVKVEVEQEGSFLINSLKAFEVEWDAGFSTDSANVSSRGRRVAKTIRAVVESMLESQFGRDIMDDLFVKYAELVDDYYSTTVPKYIDLVISLTRKGP</sequence>
<organism evidence="8 9">
    <name type="scientific">Cinchona calisaya</name>
    <dbReference type="NCBI Taxonomy" id="153742"/>
    <lineage>
        <taxon>Eukaryota</taxon>
        <taxon>Viridiplantae</taxon>
        <taxon>Streptophyta</taxon>
        <taxon>Embryophyta</taxon>
        <taxon>Tracheophyta</taxon>
        <taxon>Spermatophyta</taxon>
        <taxon>Magnoliopsida</taxon>
        <taxon>eudicotyledons</taxon>
        <taxon>Gunneridae</taxon>
        <taxon>Pentapetalae</taxon>
        <taxon>asterids</taxon>
        <taxon>lamiids</taxon>
        <taxon>Gentianales</taxon>
        <taxon>Rubiaceae</taxon>
        <taxon>Cinchonoideae</taxon>
        <taxon>Cinchoneae</taxon>
        <taxon>Cinchona</taxon>
    </lineage>
</organism>
<dbReference type="GO" id="GO:0032259">
    <property type="term" value="P:methylation"/>
    <property type="evidence" value="ECO:0007669"/>
    <property type="project" value="UniProtKB-KW"/>
</dbReference>
<dbReference type="Gene3D" id="1.10.1200.270">
    <property type="entry name" value="Methyltransferase, alpha-helical capping domain"/>
    <property type="match status" value="1"/>
</dbReference>
<evidence type="ECO:0000256" key="4">
    <source>
        <dbReference type="ARBA" id="ARBA00022603"/>
    </source>
</evidence>
<dbReference type="InterPro" id="IPR005299">
    <property type="entry name" value="MeTrfase_7"/>
</dbReference>
<dbReference type="AlphaFoldDB" id="A0ABD2Z746"/>
<dbReference type="GO" id="GO:0008168">
    <property type="term" value="F:methyltransferase activity"/>
    <property type="evidence" value="ECO:0007669"/>
    <property type="project" value="UniProtKB-KW"/>
</dbReference>
<keyword evidence="5" id="KW-0808">Transferase</keyword>
<dbReference type="SUPFAM" id="SSF53335">
    <property type="entry name" value="S-adenosyl-L-methionine-dependent methyltransferases"/>
    <property type="match status" value="1"/>
</dbReference>
<comment type="cofactor">
    <cofactor evidence="1">
        <name>Mg(2+)</name>
        <dbReference type="ChEBI" id="CHEBI:18420"/>
    </cofactor>
</comment>
<evidence type="ECO:0000256" key="5">
    <source>
        <dbReference type="ARBA" id="ARBA00022679"/>
    </source>
</evidence>
<evidence type="ECO:0008006" key="10">
    <source>
        <dbReference type="Google" id="ProtNLM"/>
    </source>
</evidence>
<dbReference type="Gene3D" id="3.40.50.150">
    <property type="entry name" value="Vaccinia Virus protein VP39"/>
    <property type="match status" value="1"/>
</dbReference>
<dbReference type="PANTHER" id="PTHR31009">
    <property type="entry name" value="S-ADENOSYL-L-METHIONINE:CARBOXYL METHYLTRANSFERASE FAMILY PROTEIN"/>
    <property type="match status" value="1"/>
</dbReference>
<evidence type="ECO:0000256" key="2">
    <source>
        <dbReference type="ARBA" id="ARBA00004913"/>
    </source>
</evidence>
<gene>
    <name evidence="8" type="ORF">ACH5RR_027391</name>
</gene>
<dbReference type="Pfam" id="PF03492">
    <property type="entry name" value="Methyltransf_7"/>
    <property type="match status" value="1"/>
</dbReference>
<accession>A0ABD2Z746</accession>
<evidence type="ECO:0000313" key="8">
    <source>
        <dbReference type="EMBL" id="KAL3514674.1"/>
    </source>
</evidence>
<keyword evidence="6" id="KW-0479">Metal-binding</keyword>
<dbReference type="InterPro" id="IPR029063">
    <property type="entry name" value="SAM-dependent_MTases_sf"/>
</dbReference>
<evidence type="ECO:0000256" key="3">
    <source>
        <dbReference type="ARBA" id="ARBA00007967"/>
    </source>
</evidence>
<dbReference type="Proteomes" id="UP001630127">
    <property type="component" value="Unassembled WGS sequence"/>
</dbReference>
<comment type="similarity">
    <text evidence="3">Belongs to the methyltransferase superfamily. Type-7 methyltransferase family.</text>
</comment>
<evidence type="ECO:0000256" key="1">
    <source>
        <dbReference type="ARBA" id="ARBA00001946"/>
    </source>
</evidence>
<name>A0ABD2Z746_9GENT</name>
<dbReference type="EMBL" id="JBJUIK010000011">
    <property type="protein sequence ID" value="KAL3514674.1"/>
    <property type="molecule type" value="Genomic_DNA"/>
</dbReference>
<dbReference type="InterPro" id="IPR042086">
    <property type="entry name" value="MeTrfase_capping"/>
</dbReference>
<keyword evidence="7" id="KW-0460">Magnesium</keyword>
<reference evidence="8 9" key="1">
    <citation type="submission" date="2024-11" db="EMBL/GenBank/DDBJ databases">
        <title>A near-complete genome assembly of Cinchona calisaya.</title>
        <authorList>
            <person name="Lian D.C."/>
            <person name="Zhao X.W."/>
            <person name="Wei L."/>
        </authorList>
    </citation>
    <scope>NUCLEOTIDE SEQUENCE [LARGE SCALE GENOMIC DNA]</scope>
    <source>
        <tissue evidence="8">Nenye</tissue>
    </source>
</reference>
<proteinExistence type="inferred from homology"/>
<evidence type="ECO:0000256" key="6">
    <source>
        <dbReference type="ARBA" id="ARBA00022723"/>
    </source>
</evidence>
<comment type="caution">
    <text evidence="8">The sequence shown here is derived from an EMBL/GenBank/DDBJ whole genome shotgun (WGS) entry which is preliminary data.</text>
</comment>
<keyword evidence="4" id="KW-0489">Methyltransferase</keyword>
<keyword evidence="9" id="KW-1185">Reference proteome</keyword>
<evidence type="ECO:0000256" key="7">
    <source>
        <dbReference type="ARBA" id="ARBA00022842"/>
    </source>
</evidence>
<dbReference type="GO" id="GO:0046872">
    <property type="term" value="F:metal ion binding"/>
    <property type="evidence" value="ECO:0007669"/>
    <property type="project" value="UniProtKB-KW"/>
</dbReference>
<comment type="pathway">
    <text evidence="2">Alkaloid biosynthesis.</text>
</comment>
<protein>
    <recommendedName>
        <fullName evidence="10">Jasmonate O-methyltransferase</fullName>
    </recommendedName>
</protein>